<reference evidence="1" key="1">
    <citation type="submission" date="2023-03" db="EMBL/GenBank/DDBJ databases">
        <title>Chromosome-level genomes of two armyworms, Mythimna separata and Mythimna loreyi, provide insights into the biosynthesis and reception of sex pheromones.</title>
        <authorList>
            <person name="Zhao H."/>
        </authorList>
    </citation>
    <scope>NUCLEOTIDE SEQUENCE</scope>
    <source>
        <strain evidence="1">BeijingLab</strain>
        <tissue evidence="1">Pupa</tissue>
    </source>
</reference>
<accession>A0AAD7Y9D5</accession>
<dbReference type="AlphaFoldDB" id="A0AAD7Y9D5"/>
<organism evidence="1 2">
    <name type="scientific">Mythimna separata</name>
    <name type="common">Oriental armyworm</name>
    <name type="synonym">Pseudaletia separata</name>
    <dbReference type="NCBI Taxonomy" id="271217"/>
    <lineage>
        <taxon>Eukaryota</taxon>
        <taxon>Metazoa</taxon>
        <taxon>Ecdysozoa</taxon>
        <taxon>Arthropoda</taxon>
        <taxon>Hexapoda</taxon>
        <taxon>Insecta</taxon>
        <taxon>Pterygota</taxon>
        <taxon>Neoptera</taxon>
        <taxon>Endopterygota</taxon>
        <taxon>Lepidoptera</taxon>
        <taxon>Glossata</taxon>
        <taxon>Ditrysia</taxon>
        <taxon>Noctuoidea</taxon>
        <taxon>Noctuidae</taxon>
        <taxon>Noctuinae</taxon>
        <taxon>Hadenini</taxon>
        <taxon>Mythimna</taxon>
    </lineage>
</organism>
<gene>
    <name evidence="1" type="ORF">PYW07_011413</name>
</gene>
<evidence type="ECO:0000313" key="1">
    <source>
        <dbReference type="EMBL" id="KAJ8707736.1"/>
    </source>
</evidence>
<keyword evidence="2" id="KW-1185">Reference proteome</keyword>
<comment type="caution">
    <text evidence="1">The sequence shown here is derived from an EMBL/GenBank/DDBJ whole genome shotgun (WGS) entry which is preliminary data.</text>
</comment>
<protein>
    <submittedName>
        <fullName evidence="1">Uncharacterized protein</fullName>
    </submittedName>
</protein>
<sequence>MQRNKKKRIANQRLHSLSHKVHLTNIRGLHSNLVAVHHHLETEKPALLFLLETQIRCPSDVSYISYPWFTLEYNFKPRAGGATRVPDVDSHTPNCLDLLLTIDPDRYSVSISAPLGSSDHCVVKSVSVYSPPDPSPRSTRRMWRYRSADWDGMRSFFTCYPWQPTCFSSEDASSYADAVTDVLRQGMEYFIPFSDVSTSSEARPWFSAECGRANALKHAAYRAWVDARTRNSLDVSEKKKAFNRTAKSCKKVMQRSRFDHISRIGNKLASYPAGSKAFWSLAKSVESNFCRPSLPPLLRPDGSLAHTAEEKENLFASLFVETSRLDSGDASPPAASDGGETSMSDIRIHHKDVRRVLRNLDVNKASGPDYQQLCLKLMRLNCLRS</sequence>
<dbReference type="PANTHER" id="PTHR47510">
    <property type="entry name" value="REVERSE TRANSCRIPTASE DOMAIN-CONTAINING PROTEIN"/>
    <property type="match status" value="1"/>
</dbReference>
<dbReference type="PANTHER" id="PTHR47510:SF3">
    <property type="entry name" value="ENDO_EXONUCLEASE_PHOSPHATASE DOMAIN-CONTAINING PROTEIN"/>
    <property type="match status" value="1"/>
</dbReference>
<dbReference type="Proteomes" id="UP001231518">
    <property type="component" value="Chromosome 28"/>
</dbReference>
<evidence type="ECO:0000313" key="2">
    <source>
        <dbReference type="Proteomes" id="UP001231518"/>
    </source>
</evidence>
<proteinExistence type="predicted"/>
<name>A0AAD7Y9D5_MYTSE</name>
<dbReference type="EMBL" id="JARGEI010000027">
    <property type="protein sequence ID" value="KAJ8707736.1"/>
    <property type="molecule type" value="Genomic_DNA"/>
</dbReference>